<reference evidence="1" key="2">
    <citation type="submission" date="2004-02" db="EMBL/GenBank/DDBJ databases">
        <authorList>
            <consortium name="Genoscope"/>
            <consortium name="Whitehead Institute Centre for Genome Research"/>
        </authorList>
    </citation>
    <scope>NUCLEOTIDE SEQUENCE</scope>
</reference>
<protein>
    <submittedName>
        <fullName evidence="1">Chromosome 18 SCAF13623, whole genome shotgun sequence</fullName>
    </submittedName>
</protein>
<gene>
    <name evidence="1" type="ORF">GSTENG00011503001</name>
</gene>
<dbReference type="AlphaFoldDB" id="Q4SWG5"/>
<reference evidence="1" key="1">
    <citation type="journal article" date="2004" name="Nature">
        <title>Genome duplication in the teleost fish Tetraodon nigroviridis reveals the early vertebrate proto-karyotype.</title>
        <authorList>
            <person name="Jaillon O."/>
            <person name="Aury J.-M."/>
            <person name="Brunet F."/>
            <person name="Petit J.-L."/>
            <person name="Stange-Thomann N."/>
            <person name="Mauceli E."/>
            <person name="Bouneau L."/>
            <person name="Fischer C."/>
            <person name="Ozouf-Costaz C."/>
            <person name="Bernot A."/>
            <person name="Nicaud S."/>
            <person name="Jaffe D."/>
            <person name="Fisher S."/>
            <person name="Lutfalla G."/>
            <person name="Dossat C."/>
            <person name="Segurens B."/>
            <person name="Dasilva C."/>
            <person name="Salanoubat M."/>
            <person name="Levy M."/>
            <person name="Boudet N."/>
            <person name="Castellano S."/>
            <person name="Anthouard V."/>
            <person name="Jubin C."/>
            <person name="Castelli V."/>
            <person name="Katinka M."/>
            <person name="Vacherie B."/>
            <person name="Biemont C."/>
            <person name="Skalli Z."/>
            <person name="Cattolico L."/>
            <person name="Poulain J."/>
            <person name="De Berardinis V."/>
            <person name="Cruaud C."/>
            <person name="Duprat S."/>
            <person name="Brottier P."/>
            <person name="Coutanceau J.-P."/>
            <person name="Gouzy J."/>
            <person name="Parra G."/>
            <person name="Lardier G."/>
            <person name="Chapple C."/>
            <person name="McKernan K.J."/>
            <person name="McEwan P."/>
            <person name="Bosak S."/>
            <person name="Kellis M."/>
            <person name="Volff J.-N."/>
            <person name="Guigo R."/>
            <person name="Zody M.C."/>
            <person name="Mesirov J."/>
            <person name="Lindblad-Toh K."/>
            <person name="Birren B."/>
            <person name="Nusbaum C."/>
            <person name="Kahn D."/>
            <person name="Robinson-Rechavi M."/>
            <person name="Laudet V."/>
            <person name="Schachter V."/>
            <person name="Quetier F."/>
            <person name="Saurin W."/>
            <person name="Scarpelli C."/>
            <person name="Wincker P."/>
            <person name="Lander E.S."/>
            <person name="Weissenbach J."/>
            <person name="Roest Crollius H."/>
        </authorList>
    </citation>
    <scope>NUCLEOTIDE SEQUENCE [LARGE SCALE GENOMIC DNA]</scope>
</reference>
<name>Q4SWG5_TETNG</name>
<proteinExistence type="predicted"/>
<dbReference type="KEGG" id="tng:GSTEN00011503G001"/>
<sequence>MAVSLPASLKDGRQTCSAVPFTQVPLGAGTAFLHHQGPCSRCAPSKAQAVVVPLLCGARVQQKRLVRAGPAGDGAPGKACQPTAALHDCQLTCQPGC</sequence>
<dbReference type="EMBL" id="CAAE01013623">
    <property type="protein sequence ID" value="CAF95017.1"/>
    <property type="molecule type" value="Genomic_DNA"/>
</dbReference>
<organism evidence="1">
    <name type="scientific">Tetraodon nigroviridis</name>
    <name type="common">Spotted green pufferfish</name>
    <name type="synonym">Chelonodon nigroviridis</name>
    <dbReference type="NCBI Taxonomy" id="99883"/>
    <lineage>
        <taxon>Eukaryota</taxon>
        <taxon>Metazoa</taxon>
        <taxon>Chordata</taxon>
        <taxon>Craniata</taxon>
        <taxon>Vertebrata</taxon>
        <taxon>Euteleostomi</taxon>
        <taxon>Actinopterygii</taxon>
        <taxon>Neopterygii</taxon>
        <taxon>Teleostei</taxon>
        <taxon>Neoteleostei</taxon>
        <taxon>Acanthomorphata</taxon>
        <taxon>Eupercaria</taxon>
        <taxon>Tetraodontiformes</taxon>
        <taxon>Tetradontoidea</taxon>
        <taxon>Tetraodontidae</taxon>
        <taxon>Tetraodon</taxon>
    </lineage>
</organism>
<evidence type="ECO:0000313" key="1">
    <source>
        <dbReference type="EMBL" id="CAF95017.1"/>
    </source>
</evidence>
<dbReference type="OrthoDB" id="9950584at2759"/>
<accession>Q4SWG5</accession>